<dbReference type="SUPFAM" id="SSF100950">
    <property type="entry name" value="NagB/RpiA/CoA transferase-like"/>
    <property type="match status" value="1"/>
</dbReference>
<evidence type="ECO:0000256" key="4">
    <source>
        <dbReference type="ARBA" id="ARBA00023163"/>
    </source>
</evidence>
<feature type="domain" description="Sugar-binding" evidence="5">
    <location>
        <begin position="2"/>
        <end position="114"/>
    </location>
</feature>
<comment type="caution">
    <text evidence="6">The sequence shown here is derived from an EMBL/GenBank/DDBJ whole genome shotgun (WGS) entry which is preliminary data.</text>
</comment>
<dbReference type="GO" id="GO:0003677">
    <property type="term" value="F:DNA binding"/>
    <property type="evidence" value="ECO:0007669"/>
    <property type="project" value="UniProtKB-KW"/>
</dbReference>
<proteinExistence type="inferred from homology"/>
<dbReference type="InterPro" id="IPR007324">
    <property type="entry name" value="Sugar-bd_dom_put"/>
</dbReference>
<keyword evidence="3" id="KW-0238">DNA-binding</keyword>
<evidence type="ECO:0000256" key="3">
    <source>
        <dbReference type="ARBA" id="ARBA00023125"/>
    </source>
</evidence>
<sequence length="136" mass="14709">MDLERRLEETFGLRDCRVADTDGGERSLAKVGDLGARWLVENVPAGGRLGVSWGRTLRALVSHVPHRGGYDVEVVPLVGGLPSVDVEITGEELVRDLARRLGGRFQRLPAPATLMLVCDGSLARALLTAHTTRAED</sequence>
<evidence type="ECO:0000256" key="2">
    <source>
        <dbReference type="ARBA" id="ARBA00023015"/>
    </source>
</evidence>
<evidence type="ECO:0000259" key="5">
    <source>
        <dbReference type="Pfam" id="PF04198"/>
    </source>
</evidence>
<dbReference type="PANTHER" id="PTHR34294:SF1">
    <property type="entry name" value="TRANSCRIPTIONAL REGULATOR LSRR"/>
    <property type="match status" value="1"/>
</dbReference>
<keyword evidence="2" id="KW-0805">Transcription regulation</keyword>
<keyword evidence="4" id="KW-0804">Transcription</keyword>
<dbReference type="Proteomes" id="UP000298860">
    <property type="component" value="Unassembled WGS sequence"/>
</dbReference>
<dbReference type="InterPro" id="IPR051054">
    <property type="entry name" value="SorC_transcr_regulators"/>
</dbReference>
<dbReference type="AlphaFoldDB" id="A0A4D4JG23"/>
<comment type="similarity">
    <text evidence="1">Belongs to the SorC transcriptional regulatory family.</text>
</comment>
<dbReference type="EMBL" id="BJFL01000040">
    <property type="protein sequence ID" value="GDY33356.1"/>
    <property type="molecule type" value="Genomic_DNA"/>
</dbReference>
<evidence type="ECO:0000313" key="6">
    <source>
        <dbReference type="EMBL" id="GDY33356.1"/>
    </source>
</evidence>
<dbReference type="RefSeq" id="WP_225978720.1">
    <property type="nucleotide sequence ID" value="NZ_BJFL01000040.1"/>
</dbReference>
<gene>
    <name evidence="6" type="ORF">GTS_49890</name>
</gene>
<protein>
    <recommendedName>
        <fullName evidence="5">Sugar-binding domain-containing protein</fullName>
    </recommendedName>
</protein>
<name>A0A4D4JG23_9PSEU</name>
<dbReference type="GO" id="GO:0030246">
    <property type="term" value="F:carbohydrate binding"/>
    <property type="evidence" value="ECO:0007669"/>
    <property type="project" value="InterPro"/>
</dbReference>
<accession>A0A4D4JG23</accession>
<dbReference type="Gene3D" id="3.40.50.1360">
    <property type="match status" value="1"/>
</dbReference>
<organism evidence="6 7">
    <name type="scientific">Gandjariella thermophila</name>
    <dbReference type="NCBI Taxonomy" id="1931992"/>
    <lineage>
        <taxon>Bacteria</taxon>
        <taxon>Bacillati</taxon>
        <taxon>Actinomycetota</taxon>
        <taxon>Actinomycetes</taxon>
        <taxon>Pseudonocardiales</taxon>
        <taxon>Pseudonocardiaceae</taxon>
        <taxon>Gandjariella</taxon>
    </lineage>
</organism>
<evidence type="ECO:0000256" key="1">
    <source>
        <dbReference type="ARBA" id="ARBA00010466"/>
    </source>
</evidence>
<reference evidence="7" key="1">
    <citation type="submission" date="2019-04" db="EMBL/GenBank/DDBJ databases">
        <title>Draft genome sequence of Pseudonocardiaceae bacterium SL3-2-4.</title>
        <authorList>
            <person name="Ningsih F."/>
            <person name="Yokota A."/>
            <person name="Sakai Y."/>
            <person name="Nanatani K."/>
            <person name="Yabe S."/>
            <person name="Oetari A."/>
            <person name="Sjamsuridzal W."/>
        </authorList>
    </citation>
    <scope>NUCLEOTIDE SEQUENCE [LARGE SCALE GENOMIC DNA]</scope>
    <source>
        <strain evidence="7">SL3-2-4</strain>
    </source>
</reference>
<dbReference type="InterPro" id="IPR037171">
    <property type="entry name" value="NagB/RpiA_transferase-like"/>
</dbReference>
<keyword evidence="7" id="KW-1185">Reference proteome</keyword>
<dbReference type="Pfam" id="PF04198">
    <property type="entry name" value="Sugar-bind"/>
    <property type="match status" value="1"/>
</dbReference>
<dbReference type="PANTHER" id="PTHR34294">
    <property type="entry name" value="TRANSCRIPTIONAL REGULATOR-RELATED"/>
    <property type="match status" value="1"/>
</dbReference>
<evidence type="ECO:0000313" key="7">
    <source>
        <dbReference type="Proteomes" id="UP000298860"/>
    </source>
</evidence>